<comment type="caution">
    <text evidence="2">The sequence shown here is derived from an EMBL/GenBank/DDBJ whole genome shotgun (WGS) entry which is preliminary data.</text>
</comment>
<dbReference type="Proteomes" id="UP001642484">
    <property type="component" value="Unassembled WGS sequence"/>
</dbReference>
<evidence type="ECO:0000313" key="3">
    <source>
        <dbReference type="Proteomes" id="UP001642484"/>
    </source>
</evidence>
<name>A0ABP0RXF7_9DINO</name>
<dbReference type="EMBL" id="CAXAMN010026557">
    <property type="protein sequence ID" value="CAK9103926.1"/>
    <property type="molecule type" value="Genomic_DNA"/>
</dbReference>
<protein>
    <submittedName>
        <fullName evidence="2">Uncharacterized protein</fullName>
    </submittedName>
</protein>
<feature type="region of interest" description="Disordered" evidence="1">
    <location>
        <begin position="217"/>
        <end position="275"/>
    </location>
</feature>
<feature type="compositionally biased region" description="Pro residues" evidence="1">
    <location>
        <begin position="265"/>
        <end position="275"/>
    </location>
</feature>
<accession>A0ABP0RXF7</accession>
<feature type="compositionally biased region" description="Low complexity" evidence="1">
    <location>
        <begin position="238"/>
        <end position="259"/>
    </location>
</feature>
<proteinExistence type="predicted"/>
<organism evidence="2 3">
    <name type="scientific">Durusdinium trenchii</name>
    <dbReference type="NCBI Taxonomy" id="1381693"/>
    <lineage>
        <taxon>Eukaryota</taxon>
        <taxon>Sar</taxon>
        <taxon>Alveolata</taxon>
        <taxon>Dinophyceae</taxon>
        <taxon>Suessiales</taxon>
        <taxon>Symbiodiniaceae</taxon>
        <taxon>Durusdinium</taxon>
    </lineage>
</organism>
<keyword evidence="3" id="KW-1185">Reference proteome</keyword>
<gene>
    <name evidence="2" type="ORF">CCMP2556_LOCUS48753</name>
</gene>
<feature type="non-terminal residue" evidence="2">
    <location>
        <position position="301"/>
    </location>
</feature>
<reference evidence="2 3" key="1">
    <citation type="submission" date="2024-02" db="EMBL/GenBank/DDBJ databases">
        <authorList>
            <person name="Chen Y."/>
            <person name="Shah S."/>
            <person name="Dougan E. K."/>
            <person name="Thang M."/>
            <person name="Chan C."/>
        </authorList>
    </citation>
    <scope>NUCLEOTIDE SEQUENCE [LARGE SCALE GENOMIC DNA]</scope>
</reference>
<evidence type="ECO:0000256" key="1">
    <source>
        <dbReference type="SAM" id="MobiDB-lite"/>
    </source>
</evidence>
<sequence length="301" mass="30980">MDAAEEPAAAGSVMEPPAAGSVLEAPVAKAAGPAGPPPPVFVPDEPNISGSTVHGVLLEGKDLLEIPVEEILALSLSSIEPAESLINDVCYEVSKTEAERWHRAADLAQDNVYRLKAQMDQLVRLKPNHHPLVLARQIGMGQVSGTGKTVNTPLKEVIMGVSKVVSQLDGTVTKQSKSLEKISTLLEMLCSSMKELISVEQKKSTLVSQMSQAAKATSMAGTPTTPASVPGIAPPGSAPSGLVTPPTTGGAPQATLGTGHVASTSPPPAPKLMPTNLTPPMPSGFPPVPAFMGQNYGTTPA</sequence>
<evidence type="ECO:0000313" key="2">
    <source>
        <dbReference type="EMBL" id="CAK9103926.1"/>
    </source>
</evidence>